<dbReference type="Pfam" id="PF13508">
    <property type="entry name" value="Acetyltransf_7"/>
    <property type="match status" value="1"/>
</dbReference>
<dbReference type="EMBL" id="QGDO01000003">
    <property type="protein sequence ID" value="PWJ42313.1"/>
    <property type="molecule type" value="Genomic_DNA"/>
</dbReference>
<organism evidence="2 3">
    <name type="scientific">Sediminitomix flava</name>
    <dbReference type="NCBI Taxonomy" id="379075"/>
    <lineage>
        <taxon>Bacteria</taxon>
        <taxon>Pseudomonadati</taxon>
        <taxon>Bacteroidota</taxon>
        <taxon>Cytophagia</taxon>
        <taxon>Cytophagales</taxon>
        <taxon>Flammeovirgaceae</taxon>
        <taxon>Sediminitomix</taxon>
    </lineage>
</organism>
<evidence type="ECO:0000313" key="2">
    <source>
        <dbReference type="EMBL" id="PWJ42313.1"/>
    </source>
</evidence>
<dbReference type="OrthoDB" id="961272at2"/>
<comment type="caution">
    <text evidence="2">The sequence shown here is derived from an EMBL/GenBank/DDBJ whole genome shotgun (WGS) entry which is preliminary data.</text>
</comment>
<sequence>MIRKYTPKDKNELLKLFRLNSPKYFDSSEEVDFEDYLEHEIEDYFIYETNNQIIGCGGINYFLEGGIARISWDIIHPEFHGKGIGKKLTENRLSIIRENKDIQKIIVRTSQIVYPFYEKMGFELEKVVKDFWAENYDLYQMKISLN</sequence>
<protein>
    <submittedName>
        <fullName evidence="2">N-acetylglutamate synthase-like GNAT family acetyltransferase</fullName>
    </submittedName>
</protein>
<evidence type="ECO:0000313" key="3">
    <source>
        <dbReference type="Proteomes" id="UP000245535"/>
    </source>
</evidence>
<evidence type="ECO:0000259" key="1">
    <source>
        <dbReference type="PROSITE" id="PS51186"/>
    </source>
</evidence>
<dbReference type="AlphaFoldDB" id="A0A315ZB77"/>
<dbReference type="Gene3D" id="3.40.630.30">
    <property type="match status" value="1"/>
</dbReference>
<keyword evidence="2" id="KW-0808">Transferase</keyword>
<keyword evidence="3" id="KW-1185">Reference proteome</keyword>
<dbReference type="CDD" id="cd04301">
    <property type="entry name" value="NAT_SF"/>
    <property type="match status" value="1"/>
</dbReference>
<gene>
    <name evidence="2" type="ORF">BC781_103565</name>
</gene>
<dbReference type="InterPro" id="IPR016181">
    <property type="entry name" value="Acyl_CoA_acyltransferase"/>
</dbReference>
<dbReference type="GO" id="GO:0016747">
    <property type="term" value="F:acyltransferase activity, transferring groups other than amino-acyl groups"/>
    <property type="evidence" value="ECO:0007669"/>
    <property type="project" value="InterPro"/>
</dbReference>
<dbReference type="RefSeq" id="WP_109619156.1">
    <property type="nucleotide sequence ID" value="NZ_QGDO01000003.1"/>
</dbReference>
<dbReference type="InterPro" id="IPR000182">
    <property type="entry name" value="GNAT_dom"/>
</dbReference>
<proteinExistence type="predicted"/>
<dbReference type="PROSITE" id="PS51186">
    <property type="entry name" value="GNAT"/>
    <property type="match status" value="1"/>
</dbReference>
<reference evidence="2 3" key="1">
    <citation type="submission" date="2018-03" db="EMBL/GenBank/DDBJ databases">
        <title>Genomic Encyclopedia of Archaeal and Bacterial Type Strains, Phase II (KMG-II): from individual species to whole genera.</title>
        <authorList>
            <person name="Goeker M."/>
        </authorList>
    </citation>
    <scope>NUCLEOTIDE SEQUENCE [LARGE SCALE GENOMIC DNA]</scope>
    <source>
        <strain evidence="2 3">DSM 28229</strain>
    </source>
</reference>
<dbReference type="Proteomes" id="UP000245535">
    <property type="component" value="Unassembled WGS sequence"/>
</dbReference>
<feature type="domain" description="N-acetyltransferase" evidence="1">
    <location>
        <begin position="1"/>
        <end position="146"/>
    </location>
</feature>
<name>A0A315ZB77_SEDFL</name>
<dbReference type="SUPFAM" id="SSF55729">
    <property type="entry name" value="Acyl-CoA N-acyltransferases (Nat)"/>
    <property type="match status" value="1"/>
</dbReference>
<accession>A0A315ZB77</accession>